<reference evidence="2 3" key="1">
    <citation type="submission" date="2020-06" db="EMBL/GenBank/DDBJ databases">
        <title>Whole-genome sequence of Allochromatium humboldtianum DSM 21881, type strain.</title>
        <authorList>
            <person name="Kyndt J.A."/>
            <person name="Meyer T.E."/>
        </authorList>
    </citation>
    <scope>NUCLEOTIDE SEQUENCE [LARGE SCALE GENOMIC DNA]</scope>
    <source>
        <strain evidence="2 3">DSM 21881</strain>
    </source>
</reference>
<accession>A0A850RGW4</accession>
<gene>
    <name evidence="2" type="ORF">HW932_19425</name>
</gene>
<dbReference type="Proteomes" id="UP000592294">
    <property type="component" value="Unassembled WGS sequence"/>
</dbReference>
<dbReference type="AlphaFoldDB" id="A0A850RGW4"/>
<evidence type="ECO:0000256" key="1">
    <source>
        <dbReference type="SAM" id="MobiDB-lite"/>
    </source>
</evidence>
<sequence>MNRFELYRFRHPDGRSKEWAYRDLGHGETEIRWGPARHLGQFQFKPLRVALDRAQAKLRQGYTYVGSVWLDAQGRPTSSPPSSTPDRRRHPLKLSDLLGPTDDSFYF</sequence>
<name>A0A850RGW4_9GAMM</name>
<proteinExistence type="predicted"/>
<evidence type="ECO:0008006" key="4">
    <source>
        <dbReference type="Google" id="ProtNLM"/>
    </source>
</evidence>
<feature type="region of interest" description="Disordered" evidence="1">
    <location>
        <begin position="71"/>
        <end position="107"/>
    </location>
</feature>
<evidence type="ECO:0000313" key="2">
    <source>
        <dbReference type="EMBL" id="NVZ11426.1"/>
    </source>
</evidence>
<evidence type="ECO:0000313" key="3">
    <source>
        <dbReference type="Proteomes" id="UP000592294"/>
    </source>
</evidence>
<dbReference type="RefSeq" id="WP_176978126.1">
    <property type="nucleotide sequence ID" value="NZ_JABZEO010000022.1"/>
</dbReference>
<dbReference type="EMBL" id="JABZEO010000022">
    <property type="protein sequence ID" value="NVZ11426.1"/>
    <property type="molecule type" value="Genomic_DNA"/>
</dbReference>
<protein>
    <recommendedName>
        <fullName evidence="4">WGR domain-containing protein</fullName>
    </recommendedName>
</protein>
<organism evidence="2 3">
    <name type="scientific">Allochromatium humboldtianum</name>
    <dbReference type="NCBI Taxonomy" id="504901"/>
    <lineage>
        <taxon>Bacteria</taxon>
        <taxon>Pseudomonadati</taxon>
        <taxon>Pseudomonadota</taxon>
        <taxon>Gammaproteobacteria</taxon>
        <taxon>Chromatiales</taxon>
        <taxon>Chromatiaceae</taxon>
        <taxon>Allochromatium</taxon>
    </lineage>
</organism>
<comment type="caution">
    <text evidence="2">The sequence shown here is derived from an EMBL/GenBank/DDBJ whole genome shotgun (WGS) entry which is preliminary data.</text>
</comment>
<keyword evidence="3" id="KW-1185">Reference proteome</keyword>